<organism evidence="1 2">
    <name type="scientific">Caenorhabditis tropicalis</name>
    <dbReference type="NCBI Taxonomy" id="1561998"/>
    <lineage>
        <taxon>Eukaryota</taxon>
        <taxon>Metazoa</taxon>
        <taxon>Ecdysozoa</taxon>
        <taxon>Nematoda</taxon>
        <taxon>Chromadorea</taxon>
        <taxon>Rhabditida</taxon>
        <taxon>Rhabditina</taxon>
        <taxon>Rhabditomorpha</taxon>
        <taxon>Rhabditoidea</taxon>
        <taxon>Rhabditidae</taxon>
        <taxon>Peloderinae</taxon>
        <taxon>Caenorhabditis</taxon>
    </lineage>
</organism>
<dbReference type="Proteomes" id="UP000095282">
    <property type="component" value="Unplaced"/>
</dbReference>
<reference evidence="2" key="1">
    <citation type="submission" date="2016-11" db="UniProtKB">
        <authorList>
            <consortium name="WormBaseParasite"/>
        </authorList>
    </citation>
    <scope>IDENTIFICATION</scope>
</reference>
<sequence length="204" mass="23133">MARFGTLVQKSDASVTKISRGNSTRKYHPPEAQLNLYRDASSQPRSVQSEQYIHYSSVLVDSMEPEDSLTTLTLEVSQMWRVENLGIKDILVADNRKKDSLDLLKAFNESVRYTPSGELEVALPYNGNESRLSDNHAVAYRRLENLYSTFNREKNITEKCDNITADRLKAGIIEVATPQMLSKNLPKYFIPHRAVIKESVGKIP</sequence>
<protein>
    <submittedName>
        <fullName evidence="2">Reverse transcriptase</fullName>
    </submittedName>
</protein>
<keyword evidence="1" id="KW-1185">Reference proteome</keyword>
<proteinExistence type="predicted"/>
<name>A0A1I7TI07_9PELO</name>
<evidence type="ECO:0000313" key="2">
    <source>
        <dbReference type="WBParaSite" id="Csp11.Scaffold620.g6128.t1"/>
    </source>
</evidence>
<evidence type="ECO:0000313" key="1">
    <source>
        <dbReference type="Proteomes" id="UP000095282"/>
    </source>
</evidence>
<dbReference type="STRING" id="1561998.A0A1I7TI07"/>
<accession>A0A1I7TI07</accession>
<dbReference type="AlphaFoldDB" id="A0A1I7TI07"/>
<dbReference type="WBParaSite" id="Csp11.Scaffold620.g6128.t1">
    <property type="protein sequence ID" value="Csp11.Scaffold620.g6128.t1"/>
    <property type="gene ID" value="Csp11.Scaffold620.g6128"/>
</dbReference>